<proteinExistence type="predicted"/>
<keyword evidence="2" id="KW-1185">Reference proteome</keyword>
<dbReference type="EMBL" id="PYSW02000039">
    <property type="protein sequence ID" value="KAG2375361.1"/>
    <property type="molecule type" value="Genomic_DNA"/>
</dbReference>
<protein>
    <submittedName>
        <fullName evidence="1">Uncharacterized protein</fullName>
    </submittedName>
</protein>
<reference evidence="1 2" key="1">
    <citation type="journal article" date="2018" name="BMC Genomics">
        <title>The genome of Naegleria lovaniensis, the basis for a comparative approach to unravel pathogenicity factors of the human pathogenic amoeba N. fowleri.</title>
        <authorList>
            <person name="Liechti N."/>
            <person name="Schurch N."/>
            <person name="Bruggmann R."/>
            <person name="Wittwer M."/>
        </authorList>
    </citation>
    <scope>NUCLEOTIDE SEQUENCE [LARGE SCALE GENOMIC DNA]</scope>
    <source>
        <strain evidence="1 2">ATCC 30569</strain>
    </source>
</reference>
<evidence type="ECO:0000313" key="2">
    <source>
        <dbReference type="Proteomes" id="UP000816034"/>
    </source>
</evidence>
<gene>
    <name evidence="1" type="ORF">C9374_009984</name>
</gene>
<sequence length="194" mass="22409">MNAQTKILNTIMPAAQVKGSDMIIPIGFQCKVQSGTNFDPHSYFSSTIPELFYLDNYGKLKSNTLYNLNCNHIEETKINNENLFVVKNNSKQKIDDANGQGMKVSSNAKWYNDIRNAVLQVFKSSNMMHVCVGLHTTETFSKEVVKKYQKNYLCSFIDMSNYDLLFDKEWERYLKNFLTTVAERVNSDNKHNMK</sequence>
<accession>A0AA88GJJ3</accession>
<name>A0AA88GJJ3_NAELO</name>
<dbReference type="Proteomes" id="UP000816034">
    <property type="component" value="Unassembled WGS sequence"/>
</dbReference>
<dbReference type="AlphaFoldDB" id="A0AA88GJJ3"/>
<dbReference type="RefSeq" id="XP_044544535.1">
    <property type="nucleotide sequence ID" value="XM_044700231.1"/>
</dbReference>
<evidence type="ECO:0000313" key="1">
    <source>
        <dbReference type="EMBL" id="KAG2375361.1"/>
    </source>
</evidence>
<comment type="caution">
    <text evidence="1">The sequence shown here is derived from an EMBL/GenBank/DDBJ whole genome shotgun (WGS) entry which is preliminary data.</text>
</comment>
<dbReference type="GeneID" id="68102438"/>
<organism evidence="1 2">
    <name type="scientific">Naegleria lovaniensis</name>
    <name type="common">Amoeba</name>
    <dbReference type="NCBI Taxonomy" id="51637"/>
    <lineage>
        <taxon>Eukaryota</taxon>
        <taxon>Discoba</taxon>
        <taxon>Heterolobosea</taxon>
        <taxon>Tetramitia</taxon>
        <taxon>Eutetramitia</taxon>
        <taxon>Vahlkampfiidae</taxon>
        <taxon>Naegleria</taxon>
    </lineage>
</organism>